<keyword evidence="2" id="KW-0378">Hydrolase</keyword>
<name>A0A8H6KJ12_9PEZI</name>
<dbReference type="AlphaFoldDB" id="A0A8H6KJ12"/>
<feature type="signal peptide" evidence="1">
    <location>
        <begin position="1"/>
        <end position="21"/>
    </location>
</feature>
<reference evidence="2" key="1">
    <citation type="journal article" date="2020" name="Phytopathology">
        <title>Genome Sequence Resources of Colletotrichum truncatum, C. plurivorum, C. musicola, and C. sojae: Four Species Pathogenic to Soybean (Glycine max).</title>
        <authorList>
            <person name="Rogerio F."/>
            <person name="Boufleur T.R."/>
            <person name="Ciampi-Guillardi M."/>
            <person name="Sukno S.A."/>
            <person name="Thon M.R."/>
            <person name="Massola Junior N.S."/>
            <person name="Baroncelli R."/>
        </authorList>
    </citation>
    <scope>NUCLEOTIDE SEQUENCE</scope>
    <source>
        <strain evidence="2">LFN00145</strain>
    </source>
</reference>
<organism evidence="2 3">
    <name type="scientific">Colletotrichum plurivorum</name>
    <dbReference type="NCBI Taxonomy" id="2175906"/>
    <lineage>
        <taxon>Eukaryota</taxon>
        <taxon>Fungi</taxon>
        <taxon>Dikarya</taxon>
        <taxon>Ascomycota</taxon>
        <taxon>Pezizomycotina</taxon>
        <taxon>Sordariomycetes</taxon>
        <taxon>Hypocreomycetidae</taxon>
        <taxon>Glomerellales</taxon>
        <taxon>Glomerellaceae</taxon>
        <taxon>Colletotrichum</taxon>
        <taxon>Colletotrichum orchidearum species complex</taxon>
    </lineage>
</organism>
<feature type="chain" id="PRO_5034954705" evidence="1">
    <location>
        <begin position="22"/>
        <end position="456"/>
    </location>
</feature>
<comment type="caution">
    <text evidence="2">The sequence shown here is derived from an EMBL/GenBank/DDBJ whole genome shotgun (WGS) entry which is preliminary data.</text>
</comment>
<evidence type="ECO:0000313" key="3">
    <source>
        <dbReference type="Proteomes" id="UP000654918"/>
    </source>
</evidence>
<evidence type="ECO:0000313" key="2">
    <source>
        <dbReference type="EMBL" id="KAF6832225.1"/>
    </source>
</evidence>
<accession>A0A8H6KJ12</accession>
<dbReference type="Proteomes" id="UP000654918">
    <property type="component" value="Unassembled WGS sequence"/>
</dbReference>
<dbReference type="GO" id="GO:0016787">
    <property type="term" value="F:hydrolase activity"/>
    <property type="evidence" value="ECO:0007669"/>
    <property type="project" value="UniProtKB-KW"/>
</dbReference>
<gene>
    <name evidence="2" type="ORF">CPLU01_06324</name>
</gene>
<keyword evidence="3" id="KW-1185">Reference proteome</keyword>
<evidence type="ECO:0000256" key="1">
    <source>
        <dbReference type="SAM" id="SignalP"/>
    </source>
</evidence>
<proteinExistence type="predicted"/>
<sequence length="456" mass="50919">MRLLPFLVALKLSFLLGLVGAADEPKNGGSCTRYSLYNCATEDELDAAEAAALDKRDVGVLMDPRSVDFSDADQDTGFNISSLVRSSDFQDLGGVELHAKVSEVLSALGVGPSGENEVLKRFELQTRASGKSEYDLCLRLGNKMTYKCPAYGTGQKLYDNEDWSDCNNFKLSPPKDGSTLPQAGRSHIDEHVLEKFILKQFAVDILEREDSSQKTADNKAQSLCSYLHQYWHSGRRKFLNVVNGDVAWNVIGEAWPHDDDAGAKEIVRIDSKLFQTTAVTSEQTLGNWIKDIALVGKVVAKLKLGVLLAKYLDHEDINKIYYRQAKRVSEAFATVEDQLVINYKDEQPPYVKQNLDQKWMAWIEKHTDERNTKLSQWMTKWAKAIKTHIKNGEEQKGGVKGMDADRQGLHHRMVAIVREIESMNEVDPMTGGLRKALFKNPFKPGAAPPDSPPASP</sequence>
<dbReference type="EMBL" id="WIGO01000072">
    <property type="protein sequence ID" value="KAF6832225.1"/>
    <property type="molecule type" value="Genomic_DNA"/>
</dbReference>
<keyword evidence="1" id="KW-0732">Signal</keyword>
<protein>
    <submittedName>
        <fullName evidence="2">Glycosyl hydrolase family 18</fullName>
    </submittedName>
</protein>